<feature type="chain" id="PRO_5045602108" evidence="1">
    <location>
        <begin position="23"/>
        <end position="129"/>
    </location>
</feature>
<evidence type="ECO:0000256" key="1">
    <source>
        <dbReference type="SAM" id="SignalP"/>
    </source>
</evidence>
<dbReference type="Proteomes" id="UP001203410">
    <property type="component" value="Unassembled WGS sequence"/>
</dbReference>
<accession>A0ABT0RYA5</accession>
<feature type="signal peptide" evidence="1">
    <location>
        <begin position="1"/>
        <end position="22"/>
    </location>
</feature>
<dbReference type="Pfam" id="PF13473">
    <property type="entry name" value="Cupredoxin_1"/>
    <property type="match status" value="1"/>
</dbReference>
<keyword evidence="4" id="KW-1185">Reference proteome</keyword>
<evidence type="ECO:0000259" key="2">
    <source>
        <dbReference type="Pfam" id="PF13473"/>
    </source>
</evidence>
<dbReference type="Gene3D" id="2.60.40.420">
    <property type="entry name" value="Cupredoxins - blue copper proteins"/>
    <property type="match status" value="1"/>
</dbReference>
<sequence length="129" mass="13723">MRFAALSAIPIAILAAQPAATQAPSVISVQLANFSFTPKTIVLDHGHEYVLHLANVADGGHDFTAPEFFAASAIVADDRRFVSEGEVEVPPGQVREIHLTAPAAAGTYHLKCSHSFHKMFGMSGSIVVR</sequence>
<keyword evidence="1" id="KW-0732">Signal</keyword>
<evidence type="ECO:0000313" key="4">
    <source>
        <dbReference type="Proteomes" id="UP001203410"/>
    </source>
</evidence>
<dbReference type="SUPFAM" id="SSF49503">
    <property type="entry name" value="Cupredoxins"/>
    <property type="match status" value="1"/>
</dbReference>
<protein>
    <submittedName>
        <fullName evidence="3">Cupredoxin domain-containing protein</fullName>
    </submittedName>
</protein>
<dbReference type="EMBL" id="JAMGBA010000004">
    <property type="protein sequence ID" value="MCL6699781.1"/>
    <property type="molecule type" value="Genomic_DNA"/>
</dbReference>
<feature type="domain" description="EfeO-type cupredoxin-like" evidence="2">
    <location>
        <begin position="8"/>
        <end position="128"/>
    </location>
</feature>
<dbReference type="InterPro" id="IPR028096">
    <property type="entry name" value="EfeO_Cupredoxin"/>
</dbReference>
<reference evidence="3 4" key="1">
    <citation type="submission" date="2022-05" db="EMBL/GenBank/DDBJ databases">
        <authorList>
            <person name="Jo J.-H."/>
            <person name="Im W.-T."/>
        </authorList>
    </citation>
    <scope>NUCLEOTIDE SEQUENCE [LARGE SCALE GENOMIC DNA]</scope>
    <source>
        <strain evidence="3 4">NSE70-1</strain>
    </source>
</reference>
<organism evidence="3 4">
    <name type="scientific">Sphingomonas caseinilyticus</name>
    <dbReference type="NCBI Taxonomy" id="2908205"/>
    <lineage>
        <taxon>Bacteria</taxon>
        <taxon>Pseudomonadati</taxon>
        <taxon>Pseudomonadota</taxon>
        <taxon>Alphaproteobacteria</taxon>
        <taxon>Sphingomonadales</taxon>
        <taxon>Sphingomonadaceae</taxon>
        <taxon>Sphingomonas</taxon>
    </lineage>
</organism>
<dbReference type="InterPro" id="IPR008972">
    <property type="entry name" value="Cupredoxin"/>
</dbReference>
<proteinExistence type="predicted"/>
<comment type="caution">
    <text evidence="3">The sequence shown here is derived from an EMBL/GenBank/DDBJ whole genome shotgun (WGS) entry which is preliminary data.</text>
</comment>
<gene>
    <name evidence="3" type="ORF">LZ496_13445</name>
</gene>
<name>A0ABT0RYA5_9SPHN</name>
<evidence type="ECO:0000313" key="3">
    <source>
        <dbReference type="EMBL" id="MCL6699781.1"/>
    </source>
</evidence>
<dbReference type="RefSeq" id="WP_249905238.1">
    <property type="nucleotide sequence ID" value="NZ_JAMGBA010000004.1"/>
</dbReference>